<dbReference type="GO" id="GO:0005319">
    <property type="term" value="F:lipid transporter activity"/>
    <property type="evidence" value="ECO:0007669"/>
    <property type="project" value="InterPro"/>
</dbReference>
<dbReference type="SUPFAM" id="SSF56968">
    <property type="entry name" value="Lipovitellin-phosvitin complex, beta-sheet shell regions"/>
    <property type="match status" value="1"/>
</dbReference>
<feature type="domain" description="Vitellogenin" evidence="4">
    <location>
        <begin position="45"/>
        <end position="219"/>
    </location>
</feature>
<dbReference type="InterPro" id="IPR015816">
    <property type="entry name" value="Vitellinogen_b-sht_N"/>
</dbReference>
<organism evidence="5">
    <name type="scientific">Melanaphis sacchari</name>
    <dbReference type="NCBI Taxonomy" id="742174"/>
    <lineage>
        <taxon>Eukaryota</taxon>
        <taxon>Metazoa</taxon>
        <taxon>Ecdysozoa</taxon>
        <taxon>Arthropoda</taxon>
        <taxon>Hexapoda</taxon>
        <taxon>Insecta</taxon>
        <taxon>Pterygota</taxon>
        <taxon>Neoptera</taxon>
        <taxon>Paraneoptera</taxon>
        <taxon>Hemiptera</taxon>
        <taxon>Sternorrhyncha</taxon>
        <taxon>Aphidomorpha</taxon>
        <taxon>Aphidoidea</taxon>
        <taxon>Aphididae</taxon>
        <taxon>Aphidini</taxon>
        <taxon>Melanaphis</taxon>
    </lineage>
</organism>
<dbReference type="AlphaFoldDB" id="A0A2H8TYR2"/>
<dbReference type="InterPro" id="IPR015819">
    <property type="entry name" value="Lipid_transp_b-sht_shell"/>
</dbReference>
<dbReference type="Pfam" id="PF01347">
    <property type="entry name" value="Vitellogenin_N"/>
    <property type="match status" value="1"/>
</dbReference>
<proteinExistence type="predicted"/>
<evidence type="ECO:0000256" key="2">
    <source>
        <dbReference type="ARBA" id="ARBA00022761"/>
    </source>
</evidence>
<evidence type="ECO:0000259" key="4">
    <source>
        <dbReference type="Pfam" id="PF01347"/>
    </source>
</evidence>
<feature type="chain" id="PRO_5014124922" evidence="3">
    <location>
        <begin position="28"/>
        <end position="233"/>
    </location>
</feature>
<sequence>MKSEHIYGLIVLTLFIILDIASPYTTAKHNSCSRSACFSDGKFNFLPGTIYVYKNSISTQTTFDKSKNTASIAEFNFKVHIHIQECDGFMFITDTSIHKGVKTRNSNTVDEENYLRSDEKELYEDLEKNMLRFSFQDGHISTVCPKENESVWALNIKKAVLSTFQNRMERFDIHHIVAERDINGFCPTSYTFLKSNGTQIVVDKVKDISECSERYHMHSIIPTSPYVFQSPKY</sequence>
<dbReference type="OrthoDB" id="6484170at2759"/>
<keyword evidence="2" id="KW-0758">Storage protein</keyword>
<name>A0A2H8TYR2_9HEMI</name>
<evidence type="ECO:0000256" key="1">
    <source>
        <dbReference type="ARBA" id="ARBA00022729"/>
    </source>
</evidence>
<accession>A0A2H8TYR2</accession>
<evidence type="ECO:0000313" key="5">
    <source>
        <dbReference type="EMBL" id="MBW19039.1"/>
    </source>
</evidence>
<reference evidence="5" key="1">
    <citation type="submission" date="2017-10" db="EMBL/GenBank/DDBJ databases">
        <title>Transcriptome Assembly of Sugarcane Aphid Adults.</title>
        <authorList>
            <person name="Scully E.D."/>
            <person name="Palmer N.A."/>
            <person name="Geib S.M."/>
            <person name="Sarath G."/>
            <person name="Sattler S.E."/>
        </authorList>
    </citation>
    <scope>NUCLEOTIDE SEQUENCE</scope>
    <source>
        <tissue evidence="5">Whole body</tissue>
    </source>
</reference>
<protein>
    <submittedName>
        <fullName evidence="5">Vitellogenin</fullName>
    </submittedName>
</protein>
<dbReference type="InterPro" id="IPR001747">
    <property type="entry name" value="Vitellogenin_N"/>
</dbReference>
<keyword evidence="1 3" id="KW-0732">Signal</keyword>
<dbReference type="Gene3D" id="2.30.230.10">
    <property type="entry name" value="Lipovitellin, beta-sheet shell regions, chain A"/>
    <property type="match status" value="1"/>
</dbReference>
<dbReference type="PANTHER" id="PTHR23345:SF15">
    <property type="entry name" value="VITELLOGENIN 1-RELATED"/>
    <property type="match status" value="1"/>
</dbReference>
<dbReference type="EMBL" id="GFXV01007234">
    <property type="protein sequence ID" value="MBW19039.1"/>
    <property type="molecule type" value="Transcribed_RNA"/>
</dbReference>
<dbReference type="PANTHER" id="PTHR23345">
    <property type="entry name" value="VITELLOGENIN-RELATED"/>
    <property type="match status" value="1"/>
</dbReference>
<feature type="signal peptide" evidence="3">
    <location>
        <begin position="1"/>
        <end position="27"/>
    </location>
</feature>
<gene>
    <name evidence="5" type="primary">VIT</name>
</gene>
<dbReference type="InterPro" id="IPR050733">
    <property type="entry name" value="Vitellogenin/Apolipophorin"/>
</dbReference>
<evidence type="ECO:0000256" key="3">
    <source>
        <dbReference type="SAM" id="SignalP"/>
    </source>
</evidence>